<dbReference type="GO" id="GO:0009089">
    <property type="term" value="P:lysine biosynthetic process via diaminopimelate"/>
    <property type="evidence" value="ECO:0007669"/>
    <property type="project" value="UniProtKB-UniRule"/>
</dbReference>
<evidence type="ECO:0000256" key="6">
    <source>
        <dbReference type="ARBA" id="ARBA00022605"/>
    </source>
</evidence>
<comment type="function">
    <text evidence="1 12">Catalyzes the condensation of (S)-aspartate-beta-semialdehyde [(S)-ASA] and pyruvate to 4-hydroxy-tetrahydrodipicolinate (HTPA).</text>
</comment>
<protein>
    <recommendedName>
        <fullName evidence="4 12">4-hydroxy-tetrahydrodipicolinate synthase</fullName>
        <shortName evidence="12">HTPA synthase</shortName>
        <ecNumber evidence="4 12">4.3.3.7</ecNumber>
    </recommendedName>
</protein>
<evidence type="ECO:0000256" key="1">
    <source>
        <dbReference type="ARBA" id="ARBA00003294"/>
    </source>
</evidence>
<evidence type="ECO:0000256" key="2">
    <source>
        <dbReference type="ARBA" id="ARBA00005120"/>
    </source>
</evidence>
<evidence type="ECO:0000256" key="8">
    <source>
        <dbReference type="ARBA" id="ARBA00023154"/>
    </source>
</evidence>
<dbReference type="EC" id="4.3.3.7" evidence="4 12"/>
<dbReference type="PANTHER" id="PTHR12128">
    <property type="entry name" value="DIHYDRODIPICOLINATE SYNTHASE"/>
    <property type="match status" value="1"/>
</dbReference>
<organism evidence="16 17">
    <name type="scientific">Oceanipulchritudo coccoides</name>
    <dbReference type="NCBI Taxonomy" id="2706888"/>
    <lineage>
        <taxon>Bacteria</taxon>
        <taxon>Pseudomonadati</taxon>
        <taxon>Verrucomicrobiota</taxon>
        <taxon>Opitutia</taxon>
        <taxon>Puniceicoccales</taxon>
        <taxon>Oceanipulchritudinaceae</taxon>
        <taxon>Oceanipulchritudo</taxon>
    </lineage>
</organism>
<reference evidence="16 17" key="1">
    <citation type="submission" date="2020-02" db="EMBL/GenBank/DDBJ databases">
        <title>Albibacoteraceae fam. nov., the first described family within the subdivision 4 Verrucomicrobia.</title>
        <authorList>
            <person name="Xi F."/>
        </authorList>
    </citation>
    <scope>NUCLEOTIDE SEQUENCE [LARGE SCALE GENOMIC DNA]</scope>
    <source>
        <strain evidence="16 17">CK1056</strain>
    </source>
</reference>
<feature type="site" description="Part of a proton relay during catalysis" evidence="12">
    <location>
        <position position="112"/>
    </location>
</feature>
<feature type="binding site" evidence="12 15">
    <location>
        <position position="208"/>
    </location>
    <ligand>
        <name>pyruvate</name>
        <dbReference type="ChEBI" id="CHEBI:15361"/>
    </ligand>
</feature>
<evidence type="ECO:0000313" key="17">
    <source>
        <dbReference type="Proteomes" id="UP000478417"/>
    </source>
</evidence>
<keyword evidence="7 12" id="KW-0220">Diaminopimelate biosynthesis</keyword>
<evidence type="ECO:0000256" key="14">
    <source>
        <dbReference type="PIRSR" id="PIRSR001365-1"/>
    </source>
</evidence>
<comment type="catalytic activity">
    <reaction evidence="11 12">
        <text>L-aspartate 4-semialdehyde + pyruvate = (2S,4S)-4-hydroxy-2,3,4,5-tetrahydrodipicolinate + H2O + H(+)</text>
        <dbReference type="Rhea" id="RHEA:34171"/>
        <dbReference type="ChEBI" id="CHEBI:15361"/>
        <dbReference type="ChEBI" id="CHEBI:15377"/>
        <dbReference type="ChEBI" id="CHEBI:15378"/>
        <dbReference type="ChEBI" id="CHEBI:67139"/>
        <dbReference type="ChEBI" id="CHEBI:537519"/>
        <dbReference type="EC" id="4.3.3.7"/>
    </reaction>
</comment>
<dbReference type="SUPFAM" id="SSF51569">
    <property type="entry name" value="Aldolase"/>
    <property type="match status" value="1"/>
</dbReference>
<dbReference type="PANTHER" id="PTHR12128:SF66">
    <property type="entry name" value="4-HYDROXY-2-OXOGLUTARATE ALDOLASE, MITOCHONDRIAL"/>
    <property type="match status" value="1"/>
</dbReference>
<comment type="caution">
    <text evidence="16">The sequence shown here is derived from an EMBL/GenBank/DDBJ whole genome shotgun (WGS) entry which is preliminary data.</text>
</comment>
<dbReference type="SMART" id="SM01130">
    <property type="entry name" value="DHDPS"/>
    <property type="match status" value="1"/>
</dbReference>
<dbReference type="GO" id="GO:0005829">
    <property type="term" value="C:cytosol"/>
    <property type="evidence" value="ECO:0007669"/>
    <property type="project" value="TreeGrafter"/>
</dbReference>
<dbReference type="Gene3D" id="3.20.20.70">
    <property type="entry name" value="Aldolase class I"/>
    <property type="match status" value="1"/>
</dbReference>
<evidence type="ECO:0000256" key="11">
    <source>
        <dbReference type="ARBA" id="ARBA00047836"/>
    </source>
</evidence>
<keyword evidence="17" id="KW-1185">Reference proteome</keyword>
<keyword evidence="8 12" id="KW-0457">Lysine biosynthesis</keyword>
<dbReference type="CDD" id="cd00950">
    <property type="entry name" value="DHDPS"/>
    <property type="match status" value="1"/>
</dbReference>
<keyword evidence="5 12" id="KW-0963">Cytoplasm</keyword>
<dbReference type="NCBIfam" id="TIGR00674">
    <property type="entry name" value="dapA"/>
    <property type="match status" value="1"/>
</dbReference>
<dbReference type="AlphaFoldDB" id="A0A6B2M1R8"/>
<feature type="active site" description="Schiff-base intermediate with substrate" evidence="12 14">
    <location>
        <position position="167"/>
    </location>
</feature>
<dbReference type="InterPro" id="IPR005263">
    <property type="entry name" value="DapA"/>
</dbReference>
<dbReference type="RefSeq" id="WP_163962830.1">
    <property type="nucleotide sequence ID" value="NZ_JAAGNX010000001.1"/>
</dbReference>
<dbReference type="GO" id="GO:0019877">
    <property type="term" value="P:diaminopimelate biosynthetic process"/>
    <property type="evidence" value="ECO:0007669"/>
    <property type="project" value="UniProtKB-UniRule"/>
</dbReference>
<evidence type="ECO:0000313" key="16">
    <source>
        <dbReference type="EMBL" id="NDV61680.1"/>
    </source>
</evidence>
<evidence type="ECO:0000256" key="10">
    <source>
        <dbReference type="ARBA" id="ARBA00023270"/>
    </source>
</evidence>
<comment type="similarity">
    <text evidence="3 12 13">Belongs to the DapA family.</text>
</comment>
<feature type="active site" description="Proton donor/acceptor" evidence="12 14">
    <location>
        <position position="138"/>
    </location>
</feature>
<evidence type="ECO:0000256" key="15">
    <source>
        <dbReference type="PIRSR" id="PIRSR001365-2"/>
    </source>
</evidence>
<evidence type="ECO:0000256" key="12">
    <source>
        <dbReference type="HAMAP-Rule" id="MF_00418"/>
    </source>
</evidence>
<dbReference type="PRINTS" id="PR00146">
    <property type="entry name" value="DHPICSNTHASE"/>
</dbReference>
<keyword evidence="10 12" id="KW-0704">Schiff base</keyword>
<feature type="binding site" evidence="12 15">
    <location>
        <position position="50"/>
    </location>
    <ligand>
        <name>pyruvate</name>
        <dbReference type="ChEBI" id="CHEBI:15361"/>
    </ligand>
</feature>
<keyword evidence="6 12" id="KW-0028">Amino-acid biosynthesis</keyword>
<sequence>MSETQSFRGVYTALVTPMKEDGSIDWNSLSALVEAQVSGGAQGIVPTGTTGESPTLDNAEHLEVIGAVVKAAAGRIPVIAGTGANSTTEALYLTGEADRLGADAFLQVAPYYNKPSQEGLFQHFKAIADSTRKPIILYSIPGRCGIEIEVETVSRLSKACPNICAIKEAGGQVEKVRALKAACPEVTVLSGDDGLIIPFIEAGAEGVISVASNISPEVISQLTEACLAGDTGKAKALAKDWELLLTELVFLEGNPVTIKEVLFQAGRIPSPAMRLPLVRMPEASRGIIRDHLLALNYISA</sequence>
<comment type="caution">
    <text evidence="12">Was originally thought to be a dihydrodipicolinate synthase (DHDPS), catalyzing the condensation of (S)-aspartate-beta-semialdehyde [(S)-ASA] and pyruvate to dihydrodipicolinate (DHDP). However, it was shown in E.coli that the product of the enzymatic reaction is not dihydrodipicolinate but in fact (4S)-4-hydroxy-2,3,4,5-tetrahydro-(2S)-dipicolinic acid (HTPA), and that the consecutive dehydration reaction leading to DHDP is not spontaneous but catalyzed by DapB.</text>
</comment>
<keyword evidence="9 12" id="KW-0456">Lyase</keyword>
<dbReference type="InterPro" id="IPR002220">
    <property type="entry name" value="DapA-like"/>
</dbReference>
<dbReference type="HAMAP" id="MF_00418">
    <property type="entry name" value="DapA"/>
    <property type="match status" value="1"/>
</dbReference>
<dbReference type="PIRSF" id="PIRSF001365">
    <property type="entry name" value="DHDPS"/>
    <property type="match status" value="1"/>
</dbReference>
<evidence type="ECO:0000256" key="13">
    <source>
        <dbReference type="PIRNR" id="PIRNR001365"/>
    </source>
</evidence>
<evidence type="ECO:0000256" key="3">
    <source>
        <dbReference type="ARBA" id="ARBA00007592"/>
    </source>
</evidence>
<accession>A0A6B2M1R8</accession>
<comment type="pathway">
    <text evidence="2 12">Amino-acid biosynthesis; L-lysine biosynthesis via DAP pathway; (S)-tetrahydrodipicolinate from L-aspartate: step 3/4.</text>
</comment>
<dbReference type="UniPathway" id="UPA00034">
    <property type="reaction ID" value="UER00017"/>
</dbReference>
<comment type="subunit">
    <text evidence="12">Homotetramer; dimer of dimers.</text>
</comment>
<dbReference type="Proteomes" id="UP000478417">
    <property type="component" value="Unassembled WGS sequence"/>
</dbReference>
<proteinExistence type="inferred from homology"/>
<name>A0A6B2M1R8_9BACT</name>
<evidence type="ECO:0000256" key="5">
    <source>
        <dbReference type="ARBA" id="ARBA00022490"/>
    </source>
</evidence>
<dbReference type="GO" id="GO:0008840">
    <property type="term" value="F:4-hydroxy-tetrahydrodipicolinate synthase activity"/>
    <property type="evidence" value="ECO:0007669"/>
    <property type="project" value="UniProtKB-UniRule"/>
</dbReference>
<evidence type="ECO:0000256" key="9">
    <source>
        <dbReference type="ARBA" id="ARBA00023239"/>
    </source>
</evidence>
<dbReference type="PROSITE" id="PS00665">
    <property type="entry name" value="DHDPS_1"/>
    <property type="match status" value="1"/>
</dbReference>
<gene>
    <name evidence="12" type="primary">dapA</name>
    <name evidence="16" type="ORF">G0Q06_04385</name>
</gene>
<evidence type="ECO:0000256" key="7">
    <source>
        <dbReference type="ARBA" id="ARBA00022915"/>
    </source>
</evidence>
<feature type="site" description="Part of a proton relay during catalysis" evidence="12">
    <location>
        <position position="49"/>
    </location>
</feature>
<comment type="subcellular location">
    <subcellularLocation>
        <location evidence="12">Cytoplasm</location>
    </subcellularLocation>
</comment>
<evidence type="ECO:0000256" key="4">
    <source>
        <dbReference type="ARBA" id="ARBA00012086"/>
    </source>
</evidence>
<dbReference type="EMBL" id="JAAGNX010000001">
    <property type="protein sequence ID" value="NDV61680.1"/>
    <property type="molecule type" value="Genomic_DNA"/>
</dbReference>
<dbReference type="InterPro" id="IPR020624">
    <property type="entry name" value="Schiff_base-form_aldolases_CS"/>
</dbReference>
<dbReference type="Pfam" id="PF00701">
    <property type="entry name" value="DHDPS"/>
    <property type="match status" value="1"/>
</dbReference>
<dbReference type="InterPro" id="IPR013785">
    <property type="entry name" value="Aldolase_TIM"/>
</dbReference>